<keyword evidence="3" id="KW-0547">Nucleotide-binding</keyword>
<keyword evidence="3" id="KW-0808">Transferase</keyword>
<dbReference type="SUPFAM" id="SSF55874">
    <property type="entry name" value="ATPase domain of HSP90 chaperone/DNA topoisomerase II/histidine kinase"/>
    <property type="match status" value="1"/>
</dbReference>
<keyword evidence="4" id="KW-1185">Reference proteome</keyword>
<dbReference type="InterPro" id="IPR050267">
    <property type="entry name" value="Anti-sigma-factor_SerPK"/>
</dbReference>
<name>A0ABM9MJQ5_9MYCO</name>
<organism evidence="3 4">
    <name type="scientific">[Mycobacterium] wendilense</name>
    <dbReference type="NCBI Taxonomy" id="3064284"/>
    <lineage>
        <taxon>Bacteria</taxon>
        <taxon>Bacillati</taxon>
        <taxon>Actinomycetota</taxon>
        <taxon>Actinomycetes</taxon>
        <taxon>Mycobacteriales</taxon>
        <taxon>Mycobacteriaceae</taxon>
        <taxon>Mycolicibacter</taxon>
    </lineage>
</organism>
<feature type="domain" description="Histidine kinase/HSP90-like ATPase" evidence="2">
    <location>
        <begin position="14"/>
        <end position="132"/>
    </location>
</feature>
<evidence type="ECO:0000313" key="3">
    <source>
        <dbReference type="EMBL" id="CAJ1586906.1"/>
    </source>
</evidence>
<keyword evidence="3" id="KW-0067">ATP-binding</keyword>
<dbReference type="Gene3D" id="3.30.565.10">
    <property type="entry name" value="Histidine kinase-like ATPase, C-terminal domain"/>
    <property type="match status" value="1"/>
</dbReference>
<dbReference type="CDD" id="cd16936">
    <property type="entry name" value="HATPase_RsbW-like"/>
    <property type="match status" value="1"/>
</dbReference>
<protein>
    <submittedName>
        <fullName evidence="3">ATP-binding protein</fullName>
        <ecNumber evidence="3">2.7.13.3</ecNumber>
    </submittedName>
</protein>
<sequence length="143" mass="15614">MPAAAESRHHSDVADAVSVGRMREEFSRWLRQFGLAPDRHADLVLAVNEALANTAEFAYRRHRKPGAVTLTVRCDPANDSLTVTVTDEGAWREPSDDGNPQLRGRGIPLMEALADEVVIDSSPTGTTVRMRFDQVSNPSSAMA</sequence>
<keyword evidence="1" id="KW-0723">Serine/threonine-protein kinase</keyword>
<evidence type="ECO:0000259" key="2">
    <source>
        <dbReference type="Pfam" id="PF13581"/>
    </source>
</evidence>
<dbReference type="GO" id="GO:0005524">
    <property type="term" value="F:ATP binding"/>
    <property type="evidence" value="ECO:0007669"/>
    <property type="project" value="UniProtKB-KW"/>
</dbReference>
<dbReference type="PANTHER" id="PTHR35526">
    <property type="entry name" value="ANTI-SIGMA-F FACTOR RSBW-RELATED"/>
    <property type="match status" value="1"/>
</dbReference>
<dbReference type="GO" id="GO:0004673">
    <property type="term" value="F:protein histidine kinase activity"/>
    <property type="evidence" value="ECO:0007669"/>
    <property type="project" value="UniProtKB-EC"/>
</dbReference>
<dbReference type="InterPro" id="IPR036890">
    <property type="entry name" value="HATPase_C_sf"/>
</dbReference>
<dbReference type="EMBL" id="OY726395">
    <property type="protein sequence ID" value="CAJ1586906.1"/>
    <property type="molecule type" value="Genomic_DNA"/>
</dbReference>
<dbReference type="RefSeq" id="WP_316512764.1">
    <property type="nucleotide sequence ID" value="NZ_OY726395.1"/>
</dbReference>
<evidence type="ECO:0000313" key="4">
    <source>
        <dbReference type="Proteomes" id="UP001190466"/>
    </source>
</evidence>
<gene>
    <name evidence="3" type="ORF">MU0050_004514</name>
</gene>
<dbReference type="PANTHER" id="PTHR35526:SF3">
    <property type="entry name" value="ANTI-SIGMA-F FACTOR RSBW"/>
    <property type="match status" value="1"/>
</dbReference>
<dbReference type="EC" id="2.7.13.3" evidence="3"/>
<accession>A0ABM9MJQ5</accession>
<dbReference type="Proteomes" id="UP001190466">
    <property type="component" value="Chromosome"/>
</dbReference>
<keyword evidence="1" id="KW-0418">Kinase</keyword>
<proteinExistence type="predicted"/>
<evidence type="ECO:0000256" key="1">
    <source>
        <dbReference type="ARBA" id="ARBA00022527"/>
    </source>
</evidence>
<dbReference type="InterPro" id="IPR003594">
    <property type="entry name" value="HATPase_dom"/>
</dbReference>
<reference evidence="3 4" key="1">
    <citation type="submission" date="2023-08" db="EMBL/GenBank/DDBJ databases">
        <authorList>
            <person name="Folkvardsen B D."/>
            <person name="Norman A."/>
        </authorList>
    </citation>
    <scope>NUCLEOTIDE SEQUENCE [LARGE SCALE GENOMIC DNA]</scope>
    <source>
        <strain evidence="3 4">Mu0050</strain>
    </source>
</reference>
<dbReference type="Pfam" id="PF13581">
    <property type="entry name" value="HATPase_c_2"/>
    <property type="match status" value="1"/>
</dbReference>